<name>A0AAN6W384_9PEZI</name>
<evidence type="ECO:0000313" key="2">
    <source>
        <dbReference type="EMBL" id="KAK4173446.1"/>
    </source>
</evidence>
<keyword evidence="3" id="KW-1185">Reference proteome</keyword>
<proteinExistence type="predicted"/>
<dbReference type="EMBL" id="MU866343">
    <property type="protein sequence ID" value="KAK4173446.1"/>
    <property type="molecule type" value="Genomic_DNA"/>
</dbReference>
<protein>
    <submittedName>
        <fullName evidence="2">Uncharacterized protein</fullName>
    </submittedName>
</protein>
<organism evidence="2 3">
    <name type="scientific">Triangularia setosa</name>
    <dbReference type="NCBI Taxonomy" id="2587417"/>
    <lineage>
        <taxon>Eukaryota</taxon>
        <taxon>Fungi</taxon>
        <taxon>Dikarya</taxon>
        <taxon>Ascomycota</taxon>
        <taxon>Pezizomycotina</taxon>
        <taxon>Sordariomycetes</taxon>
        <taxon>Sordariomycetidae</taxon>
        <taxon>Sordariales</taxon>
        <taxon>Podosporaceae</taxon>
        <taxon>Triangularia</taxon>
    </lineage>
</organism>
<gene>
    <name evidence="2" type="ORF">QBC36DRAFT_359953</name>
</gene>
<sequence length="229" mass="26146">MPYITNYEESQHRDSPSGNAIQKDQPLEGPPARQESRLQFIMLEQEMKRLMVSRQRPGFGTHSTPRISDDRGISHQDILSGDSYEEESAPTGNDEDGRASLAGLTTGLLTRRLQARWGEVMALQERALEEWKRHFGADSPEAISPTENLAGIYDKLGHWDYAKSLQSQIGEMLEKRPQFKDTRVRAEYAEKLGTARKYQRWLIEEGEAESAERVLAKIRQNKKEENSAE</sequence>
<reference evidence="2" key="2">
    <citation type="submission" date="2023-05" db="EMBL/GenBank/DDBJ databases">
        <authorList>
            <consortium name="Lawrence Berkeley National Laboratory"/>
            <person name="Steindorff A."/>
            <person name="Hensen N."/>
            <person name="Bonometti L."/>
            <person name="Westerberg I."/>
            <person name="Brannstrom I.O."/>
            <person name="Guillou S."/>
            <person name="Cros-Aarteil S."/>
            <person name="Calhoun S."/>
            <person name="Haridas S."/>
            <person name="Kuo A."/>
            <person name="Mondo S."/>
            <person name="Pangilinan J."/>
            <person name="Riley R."/>
            <person name="Labutti K."/>
            <person name="Andreopoulos B."/>
            <person name="Lipzen A."/>
            <person name="Chen C."/>
            <person name="Yanf M."/>
            <person name="Daum C."/>
            <person name="Ng V."/>
            <person name="Clum A."/>
            <person name="Ohm R."/>
            <person name="Martin F."/>
            <person name="Silar P."/>
            <person name="Natvig D."/>
            <person name="Lalanne C."/>
            <person name="Gautier V."/>
            <person name="Ament-Velasquez S.L."/>
            <person name="Kruys A."/>
            <person name="Hutchinson M.I."/>
            <person name="Powell A.J."/>
            <person name="Barry K."/>
            <person name="Miller A.N."/>
            <person name="Grigoriev I.V."/>
            <person name="Debuchy R."/>
            <person name="Gladieux P."/>
            <person name="Thoren M.H."/>
            <person name="Johannesson H."/>
        </authorList>
    </citation>
    <scope>NUCLEOTIDE SEQUENCE</scope>
    <source>
        <strain evidence="2">CBS 892.96</strain>
    </source>
</reference>
<accession>A0AAN6W384</accession>
<dbReference type="InterPro" id="IPR011990">
    <property type="entry name" value="TPR-like_helical_dom_sf"/>
</dbReference>
<feature type="region of interest" description="Disordered" evidence="1">
    <location>
        <begin position="1"/>
        <end position="34"/>
    </location>
</feature>
<dbReference type="Proteomes" id="UP001302321">
    <property type="component" value="Unassembled WGS sequence"/>
</dbReference>
<dbReference type="AlphaFoldDB" id="A0AAN6W384"/>
<evidence type="ECO:0000256" key="1">
    <source>
        <dbReference type="SAM" id="MobiDB-lite"/>
    </source>
</evidence>
<reference evidence="2" key="1">
    <citation type="journal article" date="2023" name="Mol. Phylogenet. Evol.">
        <title>Genome-scale phylogeny and comparative genomics of the fungal order Sordariales.</title>
        <authorList>
            <person name="Hensen N."/>
            <person name="Bonometti L."/>
            <person name="Westerberg I."/>
            <person name="Brannstrom I.O."/>
            <person name="Guillou S."/>
            <person name="Cros-Aarteil S."/>
            <person name="Calhoun S."/>
            <person name="Haridas S."/>
            <person name="Kuo A."/>
            <person name="Mondo S."/>
            <person name="Pangilinan J."/>
            <person name="Riley R."/>
            <person name="LaButti K."/>
            <person name="Andreopoulos B."/>
            <person name="Lipzen A."/>
            <person name="Chen C."/>
            <person name="Yan M."/>
            <person name="Daum C."/>
            <person name="Ng V."/>
            <person name="Clum A."/>
            <person name="Steindorff A."/>
            <person name="Ohm R.A."/>
            <person name="Martin F."/>
            <person name="Silar P."/>
            <person name="Natvig D.O."/>
            <person name="Lalanne C."/>
            <person name="Gautier V."/>
            <person name="Ament-Velasquez S.L."/>
            <person name="Kruys A."/>
            <person name="Hutchinson M.I."/>
            <person name="Powell A.J."/>
            <person name="Barry K."/>
            <person name="Miller A.N."/>
            <person name="Grigoriev I.V."/>
            <person name="Debuchy R."/>
            <person name="Gladieux P."/>
            <person name="Hiltunen Thoren M."/>
            <person name="Johannesson H."/>
        </authorList>
    </citation>
    <scope>NUCLEOTIDE SEQUENCE</scope>
    <source>
        <strain evidence="2">CBS 892.96</strain>
    </source>
</reference>
<dbReference type="Gene3D" id="1.25.40.10">
    <property type="entry name" value="Tetratricopeptide repeat domain"/>
    <property type="match status" value="1"/>
</dbReference>
<feature type="region of interest" description="Disordered" evidence="1">
    <location>
        <begin position="52"/>
        <end position="76"/>
    </location>
</feature>
<comment type="caution">
    <text evidence="2">The sequence shown here is derived from an EMBL/GenBank/DDBJ whole genome shotgun (WGS) entry which is preliminary data.</text>
</comment>
<evidence type="ECO:0000313" key="3">
    <source>
        <dbReference type="Proteomes" id="UP001302321"/>
    </source>
</evidence>